<reference evidence="9" key="1">
    <citation type="journal article" date="2019" name="Int. J. Syst. Evol. Microbiol.">
        <title>The Global Catalogue of Microorganisms (GCM) 10K type strain sequencing project: providing services to taxonomists for standard genome sequencing and annotation.</title>
        <authorList>
            <consortium name="The Broad Institute Genomics Platform"/>
            <consortium name="The Broad Institute Genome Sequencing Center for Infectious Disease"/>
            <person name="Wu L."/>
            <person name="Ma J."/>
        </authorList>
    </citation>
    <scope>NUCLEOTIDE SEQUENCE [LARGE SCALE GENOMIC DNA]</scope>
    <source>
        <strain evidence="9">CCM 7491</strain>
    </source>
</reference>
<comment type="subcellular location">
    <subcellularLocation>
        <location evidence="1 7">Cell outer membrane</location>
        <topology evidence="1 7">Multi-pass membrane protein</topology>
    </subcellularLocation>
</comment>
<keyword evidence="4 7" id="KW-0812">Transmembrane</keyword>
<dbReference type="EMBL" id="JBHRVU010000007">
    <property type="protein sequence ID" value="MFC3444484.1"/>
    <property type="molecule type" value="Genomic_DNA"/>
</dbReference>
<name>A0ABV7NLV0_9SPHN</name>
<evidence type="ECO:0000256" key="6">
    <source>
        <dbReference type="ARBA" id="ARBA00023237"/>
    </source>
</evidence>
<accession>A0ABV7NLV0</accession>
<evidence type="ECO:0000256" key="1">
    <source>
        <dbReference type="ARBA" id="ARBA00004571"/>
    </source>
</evidence>
<keyword evidence="6 7" id="KW-0998">Cell outer membrane</keyword>
<evidence type="ECO:0008006" key="10">
    <source>
        <dbReference type="Google" id="ProtNLM"/>
    </source>
</evidence>
<evidence type="ECO:0000256" key="7">
    <source>
        <dbReference type="PROSITE-ProRule" id="PRU01360"/>
    </source>
</evidence>
<dbReference type="InterPro" id="IPR039426">
    <property type="entry name" value="TonB-dep_rcpt-like"/>
</dbReference>
<dbReference type="Proteomes" id="UP001595681">
    <property type="component" value="Unassembled WGS sequence"/>
</dbReference>
<evidence type="ECO:0000313" key="9">
    <source>
        <dbReference type="Proteomes" id="UP001595681"/>
    </source>
</evidence>
<dbReference type="RefSeq" id="WP_380799381.1">
    <property type="nucleotide sequence ID" value="NZ_JBHRVU010000007.1"/>
</dbReference>
<evidence type="ECO:0000313" key="8">
    <source>
        <dbReference type="EMBL" id="MFC3444484.1"/>
    </source>
</evidence>
<dbReference type="SUPFAM" id="SSF56935">
    <property type="entry name" value="Porins"/>
    <property type="match status" value="1"/>
</dbReference>
<comment type="similarity">
    <text evidence="7">Belongs to the TonB-dependent receptor family.</text>
</comment>
<sequence>MTSPAAEQVGVKPYNLFDVFSTLDVTKNVQFRAGITNLFDKGIPFVASSQNGTDAGTYDMVGRSFYVGAKFNF</sequence>
<evidence type="ECO:0000256" key="5">
    <source>
        <dbReference type="ARBA" id="ARBA00023136"/>
    </source>
</evidence>
<keyword evidence="2 7" id="KW-0813">Transport</keyword>
<dbReference type="Gene3D" id="2.40.170.20">
    <property type="entry name" value="TonB-dependent receptor, beta-barrel domain"/>
    <property type="match status" value="1"/>
</dbReference>
<comment type="caution">
    <text evidence="8">The sequence shown here is derived from an EMBL/GenBank/DDBJ whole genome shotgun (WGS) entry which is preliminary data.</text>
</comment>
<organism evidence="8 9">
    <name type="scientific">Sphingobium rhizovicinum</name>
    <dbReference type="NCBI Taxonomy" id="432308"/>
    <lineage>
        <taxon>Bacteria</taxon>
        <taxon>Pseudomonadati</taxon>
        <taxon>Pseudomonadota</taxon>
        <taxon>Alphaproteobacteria</taxon>
        <taxon>Sphingomonadales</taxon>
        <taxon>Sphingomonadaceae</taxon>
        <taxon>Sphingobium</taxon>
    </lineage>
</organism>
<gene>
    <name evidence="8" type="ORF">ACFOKF_25440</name>
</gene>
<dbReference type="PROSITE" id="PS52016">
    <property type="entry name" value="TONB_DEPENDENT_REC_3"/>
    <property type="match status" value="1"/>
</dbReference>
<keyword evidence="3 7" id="KW-1134">Transmembrane beta strand</keyword>
<evidence type="ECO:0000256" key="2">
    <source>
        <dbReference type="ARBA" id="ARBA00022448"/>
    </source>
</evidence>
<keyword evidence="9" id="KW-1185">Reference proteome</keyword>
<dbReference type="InterPro" id="IPR036942">
    <property type="entry name" value="Beta-barrel_TonB_sf"/>
</dbReference>
<proteinExistence type="inferred from homology"/>
<evidence type="ECO:0000256" key="3">
    <source>
        <dbReference type="ARBA" id="ARBA00022452"/>
    </source>
</evidence>
<protein>
    <recommendedName>
        <fullName evidence="10">TonB-dependent receptor</fullName>
    </recommendedName>
</protein>
<evidence type="ECO:0000256" key="4">
    <source>
        <dbReference type="ARBA" id="ARBA00022692"/>
    </source>
</evidence>
<keyword evidence="5 7" id="KW-0472">Membrane</keyword>